<dbReference type="Proteomes" id="UP000028933">
    <property type="component" value="Chromosome"/>
</dbReference>
<dbReference type="eggNOG" id="COG3339">
    <property type="taxonomic scope" value="Bacteria"/>
</dbReference>
<dbReference type="KEGG" id="eao:BD94_0382"/>
<keyword evidence="2" id="KW-0812">Transmembrane</keyword>
<reference evidence="6" key="2">
    <citation type="journal article" date="2015" name="Genome Biol. Evol.">
        <title>Complete Genome Sequence and Transcriptomic Analysis of the Novel Pathogen Elizabethkingia anophelis in Response to Oxidative Stress.</title>
        <authorList>
            <person name="Li Y."/>
            <person name="Liu Y."/>
            <person name="Chew S.C."/>
            <person name="Tay M."/>
            <person name="Salido M.M."/>
            <person name="Teo J."/>
            <person name="Lauro F.M."/>
            <person name="Givskov M."/>
            <person name="Yang L."/>
        </authorList>
    </citation>
    <scope>NUCLEOTIDE SEQUENCE</scope>
    <source>
        <strain evidence="6">NUHP1</strain>
    </source>
</reference>
<feature type="domain" description="DUF1232" evidence="5">
    <location>
        <begin position="49"/>
        <end position="81"/>
    </location>
</feature>
<evidence type="ECO:0000256" key="2">
    <source>
        <dbReference type="ARBA" id="ARBA00022692"/>
    </source>
</evidence>
<dbReference type="InterPro" id="IPR010652">
    <property type="entry name" value="DUF1232"/>
</dbReference>
<dbReference type="GO" id="GO:0012505">
    <property type="term" value="C:endomembrane system"/>
    <property type="evidence" value="ECO:0007669"/>
    <property type="project" value="UniProtKB-SubCell"/>
</dbReference>
<gene>
    <name evidence="6" type="ORF">BD94_0382</name>
</gene>
<evidence type="ECO:0000256" key="1">
    <source>
        <dbReference type="ARBA" id="ARBA00004127"/>
    </source>
</evidence>
<dbReference type="RefSeq" id="WP_009085699.1">
    <property type="nucleotide sequence ID" value="NZ_CP007547.1"/>
</dbReference>
<evidence type="ECO:0000313" key="6">
    <source>
        <dbReference type="EMBL" id="AIL44157.1"/>
    </source>
</evidence>
<dbReference type="AlphaFoldDB" id="A0A077E9F8"/>
<evidence type="ECO:0000313" key="7">
    <source>
        <dbReference type="Proteomes" id="UP000028933"/>
    </source>
</evidence>
<dbReference type="HOGENOM" id="CLU_2092011_0_0_10"/>
<accession>A0A077E9F8</accession>
<reference evidence="6" key="1">
    <citation type="journal article" date="2013" name="Lancet">
        <title>First case of E anophelis outbreak in an intensive-care unit.</title>
        <authorList>
            <person name="Teo J."/>
            <person name="Tan S.Y."/>
            <person name="Tay M."/>
            <person name="Ding Y."/>
            <person name="Kjelleberg S."/>
            <person name="Givskov M."/>
            <person name="Lin R.T."/>
            <person name="Yang L."/>
        </authorList>
    </citation>
    <scope>NUCLEOTIDE SEQUENCE [LARGE SCALE GENOMIC DNA]</scope>
    <source>
        <strain evidence="6">NUHP1</strain>
    </source>
</reference>
<keyword evidence="3" id="KW-1133">Transmembrane helix</keyword>
<keyword evidence="4" id="KW-0472">Membrane</keyword>
<evidence type="ECO:0000259" key="5">
    <source>
        <dbReference type="Pfam" id="PF06803"/>
    </source>
</evidence>
<comment type="subcellular location">
    <subcellularLocation>
        <location evidence="1">Endomembrane system</location>
        <topology evidence="1">Multi-pass membrane protein</topology>
    </subcellularLocation>
</comment>
<proteinExistence type="predicted"/>
<name>A0A077E9F8_9FLAO</name>
<protein>
    <recommendedName>
        <fullName evidence="5">DUF1232 domain-containing protein</fullName>
    </recommendedName>
</protein>
<dbReference type="STRING" id="1338011.BD94_0382"/>
<dbReference type="GeneID" id="56685489"/>
<evidence type="ECO:0000256" key="3">
    <source>
        <dbReference type="ARBA" id="ARBA00022989"/>
    </source>
</evidence>
<evidence type="ECO:0000256" key="4">
    <source>
        <dbReference type="ARBA" id="ARBA00023136"/>
    </source>
</evidence>
<sequence length="112" mass="12834">MALKASKIRLIQEAFRHKGFIRKLPDLFRMIKFISKGDYKPDFKGFILPGLAFLYAISPIDVLPDWIPVIGQMDDLAVLALAMPVLMKEVEKFLIWEDDKKNGIKTIEVDAQ</sequence>
<organism evidence="6 7">
    <name type="scientific">Elizabethkingia anophelis NUHP1</name>
    <dbReference type="NCBI Taxonomy" id="1338011"/>
    <lineage>
        <taxon>Bacteria</taxon>
        <taxon>Pseudomonadati</taxon>
        <taxon>Bacteroidota</taxon>
        <taxon>Flavobacteriia</taxon>
        <taxon>Flavobacteriales</taxon>
        <taxon>Weeksellaceae</taxon>
        <taxon>Elizabethkingia</taxon>
    </lineage>
</organism>
<dbReference type="Pfam" id="PF06803">
    <property type="entry name" value="DUF1232"/>
    <property type="match status" value="1"/>
</dbReference>
<dbReference type="EMBL" id="CP007547">
    <property type="protein sequence ID" value="AIL44157.1"/>
    <property type="molecule type" value="Genomic_DNA"/>
</dbReference>